<dbReference type="InterPro" id="IPR018483">
    <property type="entry name" value="Carb_kinase_FGGY_CS"/>
</dbReference>
<proteinExistence type="inferred from homology"/>
<dbReference type="Proteomes" id="UP000317303">
    <property type="component" value="Unassembled WGS sequence"/>
</dbReference>
<keyword evidence="4 5" id="KW-0418">Kinase</keyword>
<dbReference type="CDD" id="cd07804">
    <property type="entry name" value="ASKHA_NBD_FGGY_RrXK-like"/>
    <property type="match status" value="1"/>
</dbReference>
<dbReference type="InterPro" id="IPR050406">
    <property type="entry name" value="FGGY_Carb_Kinase"/>
</dbReference>
<reference evidence="8 9" key="1">
    <citation type="submission" date="2019-07" db="EMBL/GenBank/DDBJ databases">
        <title>R&amp;d 2014.</title>
        <authorList>
            <person name="Klenk H.-P."/>
        </authorList>
    </citation>
    <scope>NUCLEOTIDE SEQUENCE [LARGE SCALE GENOMIC DNA]</scope>
    <source>
        <strain evidence="8 9">DSM 43194</strain>
    </source>
</reference>
<comment type="caution">
    <text evidence="8">The sequence shown here is derived from an EMBL/GenBank/DDBJ whole genome shotgun (WGS) entry which is preliminary data.</text>
</comment>
<dbReference type="Pfam" id="PF00370">
    <property type="entry name" value="FGGY_N"/>
    <property type="match status" value="1"/>
</dbReference>
<evidence type="ECO:0000256" key="5">
    <source>
        <dbReference type="RuleBase" id="RU003733"/>
    </source>
</evidence>
<evidence type="ECO:0000313" key="9">
    <source>
        <dbReference type="Proteomes" id="UP000317303"/>
    </source>
</evidence>
<evidence type="ECO:0000256" key="1">
    <source>
        <dbReference type="ARBA" id="ARBA00009156"/>
    </source>
</evidence>
<dbReference type="GO" id="GO:0016301">
    <property type="term" value="F:kinase activity"/>
    <property type="evidence" value="ECO:0007669"/>
    <property type="project" value="UniProtKB-KW"/>
</dbReference>
<evidence type="ECO:0000256" key="3">
    <source>
        <dbReference type="ARBA" id="ARBA00022679"/>
    </source>
</evidence>
<keyword evidence="3 5" id="KW-0808">Transferase</keyword>
<organism evidence="8 9">
    <name type="scientific">Prauserella rugosa</name>
    <dbReference type="NCBI Taxonomy" id="43354"/>
    <lineage>
        <taxon>Bacteria</taxon>
        <taxon>Bacillati</taxon>
        <taxon>Actinomycetota</taxon>
        <taxon>Actinomycetes</taxon>
        <taxon>Pseudonocardiales</taxon>
        <taxon>Pseudonocardiaceae</taxon>
        <taxon>Prauserella</taxon>
    </lineage>
</organism>
<feature type="domain" description="Carbohydrate kinase FGGY C-terminal" evidence="7">
    <location>
        <begin position="258"/>
        <end position="438"/>
    </location>
</feature>
<accession>A0A660CA86</accession>
<dbReference type="InterPro" id="IPR043129">
    <property type="entry name" value="ATPase_NBD"/>
</dbReference>
<evidence type="ECO:0000313" key="8">
    <source>
        <dbReference type="EMBL" id="TWH18787.1"/>
    </source>
</evidence>
<evidence type="ECO:0000256" key="4">
    <source>
        <dbReference type="ARBA" id="ARBA00022777"/>
    </source>
</evidence>
<dbReference type="InterPro" id="IPR018484">
    <property type="entry name" value="FGGY_N"/>
</dbReference>
<dbReference type="Pfam" id="PF02782">
    <property type="entry name" value="FGGY_C"/>
    <property type="match status" value="1"/>
</dbReference>
<evidence type="ECO:0000259" key="6">
    <source>
        <dbReference type="Pfam" id="PF00370"/>
    </source>
</evidence>
<dbReference type="SUPFAM" id="SSF53067">
    <property type="entry name" value="Actin-like ATPase domain"/>
    <property type="match status" value="2"/>
</dbReference>
<dbReference type="InterPro" id="IPR018485">
    <property type="entry name" value="FGGY_C"/>
</dbReference>
<evidence type="ECO:0000256" key="2">
    <source>
        <dbReference type="ARBA" id="ARBA00022629"/>
    </source>
</evidence>
<dbReference type="RefSeq" id="WP_030531938.1">
    <property type="nucleotide sequence ID" value="NZ_JOIJ01000006.1"/>
</dbReference>
<dbReference type="PROSITE" id="PS00445">
    <property type="entry name" value="FGGY_KINASES_2"/>
    <property type="match status" value="1"/>
</dbReference>
<dbReference type="GO" id="GO:0016773">
    <property type="term" value="F:phosphotransferase activity, alcohol group as acceptor"/>
    <property type="evidence" value="ECO:0007669"/>
    <property type="project" value="InterPro"/>
</dbReference>
<evidence type="ECO:0000259" key="7">
    <source>
        <dbReference type="Pfam" id="PF02782"/>
    </source>
</evidence>
<keyword evidence="2" id="KW-0119">Carbohydrate metabolism</keyword>
<protein>
    <submittedName>
        <fullName evidence="8">Xylulokinase</fullName>
    </submittedName>
</protein>
<dbReference type="EMBL" id="VLJV01000001">
    <property type="protein sequence ID" value="TWH18787.1"/>
    <property type="molecule type" value="Genomic_DNA"/>
</dbReference>
<dbReference type="GO" id="GO:0042732">
    <property type="term" value="P:D-xylose metabolic process"/>
    <property type="evidence" value="ECO:0007669"/>
    <property type="project" value="UniProtKB-KW"/>
</dbReference>
<dbReference type="PANTHER" id="PTHR43095:SF5">
    <property type="entry name" value="XYLULOSE KINASE"/>
    <property type="match status" value="1"/>
</dbReference>
<comment type="similarity">
    <text evidence="1 5">Belongs to the FGGY kinase family.</text>
</comment>
<dbReference type="Gene3D" id="3.30.420.40">
    <property type="match status" value="2"/>
</dbReference>
<sequence>MTRHVIGIDIGTSSSKGVLVDERGVIRARASRPHEVSTPSPGWVEHDADAVWWADFVHLARELTAACDGDLSGLAISGIGPTLLPADADGTPLRPAVLYGVDTRATAQIDALTGEIGEQTLLDRGGSVLTSQAVGPKIRWLAEHEPDVFARTEMLLMCSSYLVHRLTGRYVLDHHSASQADPLYDLKARAWADDLARRVAPGIPLPELVWPTEIVGEVTPRAAEETGLPAGLPVTAGTIDAWAEATSVGVRSPGDTMVMYGTTMFLVQVLDDLRPHRGLWGTSGAFPGTYTLAAGMATSGAVTDWLRKLAGGDFATLVDEAAGVPAGSRGLLLLPYFAGERTPLFDPDARGILAGLTLEHTRGELYRAALEGIAYGVRHNLEAMTEAGGTAERLLAVGGGTQGGLWTQIVSDVVGAEQEIARETVGACYGDAMLAAAATGITGETGTWNPIVTTVRPDPQRTSRYDDFYRAYRSLYESTTDIAHFLAHQQRAAAQPS</sequence>
<feature type="domain" description="Carbohydrate kinase FGGY N-terminal" evidence="6">
    <location>
        <begin position="5"/>
        <end position="242"/>
    </location>
</feature>
<keyword evidence="9" id="KW-1185">Reference proteome</keyword>
<dbReference type="OrthoDB" id="9782710at2"/>
<dbReference type="PANTHER" id="PTHR43095">
    <property type="entry name" value="SUGAR KINASE"/>
    <property type="match status" value="1"/>
</dbReference>
<keyword evidence="2" id="KW-0859">Xylose metabolism</keyword>
<gene>
    <name evidence="8" type="ORF">JD82_00608</name>
</gene>
<dbReference type="PIRSF" id="PIRSF000538">
    <property type="entry name" value="GlpK"/>
    <property type="match status" value="1"/>
</dbReference>
<dbReference type="AlphaFoldDB" id="A0A660CA86"/>
<dbReference type="InterPro" id="IPR000577">
    <property type="entry name" value="Carb_kinase_FGGY"/>
</dbReference>
<name>A0A660CA86_9PSEU</name>